<accession>A0A1G6RY92</accession>
<evidence type="ECO:0000256" key="1">
    <source>
        <dbReference type="ARBA" id="ARBA00007734"/>
    </source>
</evidence>
<proteinExistence type="inferred from homology"/>
<dbReference type="CDD" id="cd16894">
    <property type="entry name" value="MltD-like"/>
    <property type="match status" value="1"/>
</dbReference>
<dbReference type="CDD" id="cd00118">
    <property type="entry name" value="LysM"/>
    <property type="match status" value="1"/>
</dbReference>
<sequence length="409" mass="44211">MRHPATLPELGRAVSAARALPFGIRPLALLLMLALTGCQAPIRPEPPAPAEPPAAPMPALEAMPAPPPEPPPPTPPPPDVFERLRAQLGSDHCAEDGRQAQWVRLYAPRPERFGARIAPMLPLLDYVLDQVEAAGLPGEFALIPIIESSYRPQARSPAGPAGMWQFTANTARHFGLSVNGERDERLSVVDATEAALQHLGQLQAEHGDWVLAAAGYNAGAFRVRKLLERLDAPPPPGQLPQGLARGTYEYVEKLKAWACMLSEPERFGIALPDADSFEPLTRVTTPPRMQRLDLLSEASGLNAEALRSLNPLLRLAAPARGDKDLLLPENAAAELIAFMDRVKRGEIPLPEPRLHTVVSGDTLSVIARRHGLSVTELQRWNGLGAKSVLRIGQVLRLEPATAGTSARSR</sequence>
<dbReference type="Pfam" id="PF01464">
    <property type="entry name" value="SLT"/>
    <property type="match status" value="1"/>
</dbReference>
<dbReference type="GO" id="GO:0016020">
    <property type="term" value="C:membrane"/>
    <property type="evidence" value="ECO:0007669"/>
    <property type="project" value="InterPro"/>
</dbReference>
<dbReference type="InterPro" id="IPR018392">
    <property type="entry name" value="LysM"/>
</dbReference>
<feature type="domain" description="LysM" evidence="3">
    <location>
        <begin position="353"/>
        <end position="397"/>
    </location>
</feature>
<dbReference type="InterPro" id="IPR023346">
    <property type="entry name" value="Lysozyme-like_dom_sf"/>
</dbReference>
<reference evidence="4 5" key="1">
    <citation type="submission" date="2016-10" db="EMBL/GenBank/DDBJ databases">
        <authorList>
            <person name="de Groot N.N."/>
        </authorList>
    </citation>
    <scope>NUCLEOTIDE SEQUENCE [LARGE SCALE GENOMIC DNA]</scope>
    <source>
        <strain evidence="4 5">DSM 16957</strain>
    </source>
</reference>
<dbReference type="SMART" id="SM00257">
    <property type="entry name" value="LysM"/>
    <property type="match status" value="1"/>
</dbReference>
<dbReference type="STRING" id="265719.SAMN04488509_101145"/>
<dbReference type="GO" id="GO:0000270">
    <property type="term" value="P:peptidoglycan metabolic process"/>
    <property type="evidence" value="ECO:0007669"/>
    <property type="project" value="InterPro"/>
</dbReference>
<organism evidence="4 5">
    <name type="scientific">Aquimonas voraii</name>
    <dbReference type="NCBI Taxonomy" id="265719"/>
    <lineage>
        <taxon>Bacteria</taxon>
        <taxon>Pseudomonadati</taxon>
        <taxon>Pseudomonadota</taxon>
        <taxon>Gammaproteobacteria</taxon>
        <taxon>Lysobacterales</taxon>
        <taxon>Lysobacteraceae</taxon>
        <taxon>Aquimonas</taxon>
    </lineage>
</organism>
<dbReference type="GO" id="GO:0008933">
    <property type="term" value="F:peptidoglycan lytic transglycosylase activity"/>
    <property type="evidence" value="ECO:0007669"/>
    <property type="project" value="InterPro"/>
</dbReference>
<dbReference type="Gene3D" id="1.10.530.10">
    <property type="match status" value="1"/>
</dbReference>
<name>A0A1G6RY92_9GAMM</name>
<evidence type="ECO:0000259" key="3">
    <source>
        <dbReference type="PROSITE" id="PS51782"/>
    </source>
</evidence>
<evidence type="ECO:0000313" key="5">
    <source>
        <dbReference type="Proteomes" id="UP000199603"/>
    </source>
</evidence>
<dbReference type="PROSITE" id="PS00922">
    <property type="entry name" value="TRANSGLYCOSYLASE"/>
    <property type="match status" value="1"/>
</dbReference>
<feature type="region of interest" description="Disordered" evidence="2">
    <location>
        <begin position="44"/>
        <end position="81"/>
    </location>
</feature>
<dbReference type="EMBL" id="FNAG01000001">
    <property type="protein sequence ID" value="SDD08917.1"/>
    <property type="molecule type" value="Genomic_DNA"/>
</dbReference>
<dbReference type="Proteomes" id="UP000199603">
    <property type="component" value="Unassembled WGS sequence"/>
</dbReference>
<dbReference type="PROSITE" id="PS51782">
    <property type="entry name" value="LYSM"/>
    <property type="match status" value="1"/>
</dbReference>
<keyword evidence="5" id="KW-1185">Reference proteome</keyword>
<dbReference type="Gene3D" id="3.10.350.10">
    <property type="entry name" value="LysM domain"/>
    <property type="match status" value="1"/>
</dbReference>
<feature type="compositionally biased region" description="Pro residues" evidence="2">
    <location>
        <begin position="64"/>
        <end position="79"/>
    </location>
</feature>
<evidence type="ECO:0000313" key="4">
    <source>
        <dbReference type="EMBL" id="SDD08917.1"/>
    </source>
</evidence>
<dbReference type="Pfam" id="PF01476">
    <property type="entry name" value="LysM"/>
    <property type="match status" value="1"/>
</dbReference>
<dbReference type="InterPro" id="IPR000189">
    <property type="entry name" value="Transglyc_AS"/>
</dbReference>
<protein>
    <submittedName>
        <fullName evidence="4">Membrane-bound lytic murein transglycosylase D</fullName>
    </submittedName>
</protein>
<dbReference type="InterPro" id="IPR036779">
    <property type="entry name" value="LysM_dom_sf"/>
</dbReference>
<dbReference type="OrthoDB" id="9815002at2"/>
<feature type="compositionally biased region" description="Pro residues" evidence="2">
    <location>
        <begin position="44"/>
        <end position="56"/>
    </location>
</feature>
<dbReference type="AlphaFoldDB" id="A0A1G6RY92"/>
<dbReference type="SUPFAM" id="SSF54106">
    <property type="entry name" value="LysM domain"/>
    <property type="match status" value="1"/>
</dbReference>
<evidence type="ECO:0000256" key="2">
    <source>
        <dbReference type="SAM" id="MobiDB-lite"/>
    </source>
</evidence>
<gene>
    <name evidence="4" type="ORF">SAMN04488509_101145</name>
</gene>
<dbReference type="InterPro" id="IPR008258">
    <property type="entry name" value="Transglycosylase_SLT_dom_1"/>
</dbReference>
<dbReference type="SUPFAM" id="SSF53955">
    <property type="entry name" value="Lysozyme-like"/>
    <property type="match status" value="1"/>
</dbReference>
<comment type="similarity">
    <text evidence="1">Belongs to the transglycosylase Slt family.</text>
</comment>